<feature type="region of interest" description="Disordered" evidence="1">
    <location>
        <begin position="43"/>
        <end position="86"/>
    </location>
</feature>
<organism evidence="2 3">
    <name type="scientific">Skeletonema marinoi</name>
    <dbReference type="NCBI Taxonomy" id="267567"/>
    <lineage>
        <taxon>Eukaryota</taxon>
        <taxon>Sar</taxon>
        <taxon>Stramenopiles</taxon>
        <taxon>Ochrophyta</taxon>
        <taxon>Bacillariophyta</taxon>
        <taxon>Coscinodiscophyceae</taxon>
        <taxon>Thalassiosirophycidae</taxon>
        <taxon>Thalassiosirales</taxon>
        <taxon>Skeletonemataceae</taxon>
        <taxon>Skeletonema</taxon>
        <taxon>Skeletonema marinoi-dohrnii complex</taxon>
    </lineage>
</organism>
<feature type="compositionally biased region" description="Polar residues" evidence="1">
    <location>
        <begin position="64"/>
        <end position="86"/>
    </location>
</feature>
<protein>
    <submittedName>
        <fullName evidence="2">Uncharacterized protein</fullName>
    </submittedName>
</protein>
<dbReference type="Proteomes" id="UP001224775">
    <property type="component" value="Unassembled WGS sequence"/>
</dbReference>
<keyword evidence="3" id="KW-1185">Reference proteome</keyword>
<name>A0AAD9DB44_9STRA</name>
<dbReference type="InterPro" id="IPR011993">
    <property type="entry name" value="PH-like_dom_sf"/>
</dbReference>
<dbReference type="AlphaFoldDB" id="A0AAD9DB44"/>
<accession>A0AAD9DB44</accession>
<gene>
    <name evidence="2" type="ORF">QTG54_008248</name>
</gene>
<comment type="caution">
    <text evidence="2">The sequence shown here is derived from an EMBL/GenBank/DDBJ whole genome shotgun (WGS) entry which is preliminary data.</text>
</comment>
<sequence>MITPFSYLFLLSLLVIYLGFLILPRGFKAQYCLGSRRRYRRKRRRRSTVAVPSSRKQFHDEEAPNTTKSSQQLLDNNNNNISTGIQNRTLPKHVNVRSMVEDVRHRFTQPPGLRLIAHGIKVRPRPVWIQLHVDDNIIHGADTTSELHNCLTWRAELKASSSQEGAFSNNTPSLGSIRKVSLTDIIGIELGQKTVALKRLQSVRESECFSILTTTGTLDLQCVSSPDVGGASAEDVRKACLDYLTSVLSSNNVEVGTMLSSPARTNAVSTISF</sequence>
<proteinExistence type="predicted"/>
<dbReference type="EMBL" id="JATAAI010000014">
    <property type="protein sequence ID" value="KAK1740996.1"/>
    <property type="molecule type" value="Genomic_DNA"/>
</dbReference>
<evidence type="ECO:0000313" key="2">
    <source>
        <dbReference type="EMBL" id="KAK1740996.1"/>
    </source>
</evidence>
<dbReference type="Gene3D" id="2.30.29.30">
    <property type="entry name" value="Pleckstrin-homology domain (PH domain)/Phosphotyrosine-binding domain (PTB)"/>
    <property type="match status" value="1"/>
</dbReference>
<reference evidence="2" key="1">
    <citation type="submission" date="2023-06" db="EMBL/GenBank/DDBJ databases">
        <title>Survivors Of The Sea: Transcriptome response of Skeletonema marinoi to long-term dormancy.</title>
        <authorList>
            <person name="Pinder M.I.M."/>
            <person name="Kourtchenko O."/>
            <person name="Robertson E.K."/>
            <person name="Larsson T."/>
            <person name="Maumus F."/>
            <person name="Osuna-Cruz C.M."/>
            <person name="Vancaester E."/>
            <person name="Stenow R."/>
            <person name="Vandepoele K."/>
            <person name="Ploug H."/>
            <person name="Bruchert V."/>
            <person name="Godhe A."/>
            <person name="Topel M."/>
        </authorList>
    </citation>
    <scope>NUCLEOTIDE SEQUENCE</scope>
    <source>
        <strain evidence="2">R05AC</strain>
    </source>
</reference>
<evidence type="ECO:0000313" key="3">
    <source>
        <dbReference type="Proteomes" id="UP001224775"/>
    </source>
</evidence>
<evidence type="ECO:0000256" key="1">
    <source>
        <dbReference type="SAM" id="MobiDB-lite"/>
    </source>
</evidence>